<evidence type="ECO:0000313" key="3">
    <source>
        <dbReference type="EMBL" id="UXX80452.1"/>
    </source>
</evidence>
<accession>A0ABY6D2R5</accession>
<dbReference type="SUPFAM" id="SSF55486">
    <property type="entry name" value="Metalloproteases ('zincins'), catalytic domain"/>
    <property type="match status" value="1"/>
</dbReference>
<keyword evidence="4" id="KW-1185">Reference proteome</keyword>
<protein>
    <submittedName>
        <fullName evidence="3">Peptidase</fullName>
    </submittedName>
</protein>
<organism evidence="3 4">
    <name type="scientific">Reichenbachiella carrageenanivorans</name>
    <dbReference type="NCBI Taxonomy" id="2979869"/>
    <lineage>
        <taxon>Bacteria</taxon>
        <taxon>Pseudomonadati</taxon>
        <taxon>Bacteroidota</taxon>
        <taxon>Cytophagia</taxon>
        <taxon>Cytophagales</taxon>
        <taxon>Reichenbachiellaceae</taxon>
        <taxon>Reichenbachiella</taxon>
    </lineage>
</organism>
<dbReference type="InterPro" id="IPR040756">
    <property type="entry name" value="Peptidase_M61_N"/>
</dbReference>
<dbReference type="Pfam" id="PF17899">
    <property type="entry name" value="Peptidase_M61_N"/>
    <property type="match status" value="1"/>
</dbReference>
<feature type="domain" description="Peptidase M61 catalytic" evidence="1">
    <location>
        <begin position="288"/>
        <end position="394"/>
    </location>
</feature>
<dbReference type="Proteomes" id="UP001062165">
    <property type="component" value="Chromosome"/>
</dbReference>
<evidence type="ECO:0000259" key="1">
    <source>
        <dbReference type="Pfam" id="PF05299"/>
    </source>
</evidence>
<dbReference type="EMBL" id="CP106735">
    <property type="protein sequence ID" value="UXX80452.1"/>
    <property type="molecule type" value="Genomic_DNA"/>
</dbReference>
<dbReference type="Pfam" id="PF05299">
    <property type="entry name" value="Peptidase_M61"/>
    <property type="match status" value="1"/>
</dbReference>
<feature type="domain" description="Peptidase M61 N-terminal" evidence="2">
    <location>
        <begin position="26"/>
        <end position="198"/>
    </location>
</feature>
<name>A0ABY6D2R5_9BACT</name>
<sequence length="515" mass="58591">MKKLITTTYTLIGIVLLSFGQQANLNYSINLNDRSNDEFKVILTVDGLTDENNIYQFAATAPGTYQTMNIGRFVRSFKAYDKKGREIATEKVGDNQWKLSNPKKITKLEYTIAETWDTSLDEMPIYKMCGTSMEDDHVLFNAHCVIGYPQDMQSEALTLNLAYPEKWQIGTALSKNETGAYYAKNFDHAVDSPILLGRLSSAKADFNGTDIELYTYSKTDKITSADLLESMSAMLEAAHKFVVNFPVDRYTFLFHFEDVSAGAWEHSYSSEYIYKEADYINGGGAKITSTAAHEFFHIITPLNIHSEVIEKFNFVTPTPSKHLWLYEATTEWASDMMQVRGGLMTLDDLLSQLSTKLKVDATYFDPNYSLVKLAETSFTAEGQKQYSNIYYRGAVVINLLDLLLLDKSNGKRGLREVVNELSKKYGPDHAFPETKFFDIFTEMTYPEVADFFARYIMDTQPLPLKEYYDKVGVNFISERTIGEGEDAETKKFIFEINPDANEKQLALRKAWTTNL</sequence>
<dbReference type="InterPro" id="IPR027268">
    <property type="entry name" value="Peptidase_M4/M1_CTD_sf"/>
</dbReference>
<evidence type="ECO:0000259" key="2">
    <source>
        <dbReference type="Pfam" id="PF17899"/>
    </source>
</evidence>
<reference evidence="3" key="1">
    <citation type="submission" date="2022-10" db="EMBL/GenBank/DDBJ databases">
        <title>Comparative genomics and taxonomic characterization of three novel marine species of genus Reichenbachiella exhibiting antioxidant and polysaccharide degradation activities.</title>
        <authorList>
            <person name="Muhammad N."/>
            <person name="Lee Y.-J."/>
            <person name="Ko J."/>
            <person name="Kim S.-G."/>
        </authorList>
    </citation>
    <scope>NUCLEOTIDE SEQUENCE</scope>
    <source>
        <strain evidence="3">Wsw4-B4</strain>
    </source>
</reference>
<proteinExistence type="predicted"/>
<evidence type="ECO:0000313" key="4">
    <source>
        <dbReference type="Proteomes" id="UP001062165"/>
    </source>
</evidence>
<dbReference type="RefSeq" id="WP_263052182.1">
    <property type="nucleotide sequence ID" value="NZ_CP106735.1"/>
</dbReference>
<dbReference type="Gene3D" id="2.60.40.3650">
    <property type="match status" value="1"/>
</dbReference>
<dbReference type="Gene3D" id="1.10.390.10">
    <property type="entry name" value="Neutral Protease Domain 2"/>
    <property type="match status" value="1"/>
</dbReference>
<gene>
    <name evidence="3" type="ORF">N7E81_04975</name>
</gene>
<dbReference type="InterPro" id="IPR007963">
    <property type="entry name" value="Peptidase_M61_catalytic"/>
</dbReference>